<dbReference type="Proteomes" id="UP000010121">
    <property type="component" value="Unassembled WGS sequence"/>
</dbReference>
<comment type="caution">
    <text evidence="7">The sequence shown here is derived from an EMBL/GenBank/DDBJ whole genome shotgun (WGS) entry which is preliminary data.</text>
</comment>
<name>C8S0N3_9RHOB</name>
<evidence type="ECO:0000256" key="3">
    <source>
        <dbReference type="ARBA" id="ARBA00022833"/>
    </source>
</evidence>
<dbReference type="AlphaFoldDB" id="C8S0N3"/>
<dbReference type="RefSeq" id="WP_008029821.1">
    <property type="nucleotide sequence ID" value="NZ_ACYY01000008.1"/>
</dbReference>
<keyword evidence="8" id="KW-1185">Reference proteome</keyword>
<accession>C8S0N3</accession>
<feature type="domain" description="DnaK suppressor protein-like N-terminal" evidence="6">
    <location>
        <begin position="8"/>
        <end position="71"/>
    </location>
</feature>
<evidence type="ECO:0000256" key="2">
    <source>
        <dbReference type="ARBA" id="ARBA00022771"/>
    </source>
</evidence>
<keyword evidence="3" id="KW-0862">Zinc</keyword>
<dbReference type="OrthoDB" id="1121111at2"/>
<protein>
    <submittedName>
        <fullName evidence="7">Transcriptional regulator, TraR/DksA family</fullName>
    </submittedName>
</protein>
<dbReference type="STRING" id="371731.Rsw2DRAFT_1611"/>
<dbReference type="SUPFAM" id="SSF57716">
    <property type="entry name" value="Glucocorticoid receptor-like (DNA-binding domain)"/>
    <property type="match status" value="1"/>
</dbReference>
<reference evidence="7 8" key="1">
    <citation type="submission" date="2009-08" db="EMBL/GenBank/DDBJ databases">
        <title>The draft genome of Rhodobacter sp. SW2.</title>
        <authorList>
            <consortium name="US DOE Joint Genome Institute (JGI-PGF)"/>
            <person name="Lucas S."/>
            <person name="Copeland A."/>
            <person name="Lapidus A."/>
            <person name="Glavina del Rio T."/>
            <person name="Tice H."/>
            <person name="Bruce D."/>
            <person name="Goodwin L."/>
            <person name="Pitluck S."/>
            <person name="Larimer F."/>
            <person name="Land M.L."/>
            <person name="Hauser L."/>
            <person name="Emerson D."/>
        </authorList>
    </citation>
    <scope>NUCLEOTIDE SEQUENCE [LARGE SCALE GENOMIC DNA]</scope>
    <source>
        <strain evidence="7 8">SW2</strain>
    </source>
</reference>
<evidence type="ECO:0000256" key="1">
    <source>
        <dbReference type="ARBA" id="ARBA00022723"/>
    </source>
</evidence>
<evidence type="ECO:0000313" key="8">
    <source>
        <dbReference type="Proteomes" id="UP000010121"/>
    </source>
</evidence>
<dbReference type="Gene3D" id="1.20.120.910">
    <property type="entry name" value="DksA, coiled-coil domain"/>
    <property type="match status" value="1"/>
</dbReference>
<evidence type="ECO:0000313" key="7">
    <source>
        <dbReference type="EMBL" id="EEW25567.1"/>
    </source>
</evidence>
<dbReference type="eggNOG" id="COG1734">
    <property type="taxonomic scope" value="Bacteria"/>
</dbReference>
<organism evidence="7 8">
    <name type="scientific">Rhodobacter ferrooxidans</name>
    <dbReference type="NCBI Taxonomy" id="371731"/>
    <lineage>
        <taxon>Bacteria</taxon>
        <taxon>Pseudomonadati</taxon>
        <taxon>Pseudomonadota</taxon>
        <taxon>Alphaproteobacteria</taxon>
        <taxon>Rhodobacterales</taxon>
        <taxon>Rhodobacter group</taxon>
        <taxon>Rhodobacter</taxon>
    </lineage>
</organism>
<feature type="domain" description="Zinc finger DksA/TraR C4-type" evidence="5">
    <location>
        <begin position="74"/>
        <end position="105"/>
    </location>
</feature>
<keyword evidence="2" id="KW-0863">Zinc-finger</keyword>
<sequence length="105" mass="11459">MTPIAKRKAALQARLGDLTARLAQIEEGLDSHGEQDWEELAIERSDDEVLEGMGVSAQQEMRMIEAALTRIASGDYGICAKCGADISEARLDVLPYTPFCRDCAT</sequence>
<dbReference type="PROSITE" id="PS51128">
    <property type="entry name" value="ZF_DKSA_2"/>
    <property type="match status" value="1"/>
</dbReference>
<evidence type="ECO:0000256" key="4">
    <source>
        <dbReference type="PROSITE-ProRule" id="PRU00510"/>
    </source>
</evidence>
<dbReference type="GO" id="GO:0008270">
    <property type="term" value="F:zinc ion binding"/>
    <property type="evidence" value="ECO:0007669"/>
    <property type="project" value="UniProtKB-KW"/>
</dbReference>
<dbReference type="EMBL" id="ACYY01000008">
    <property type="protein sequence ID" value="EEW25567.1"/>
    <property type="molecule type" value="Genomic_DNA"/>
</dbReference>
<dbReference type="Pfam" id="PF21173">
    <property type="entry name" value="DksA-like_N"/>
    <property type="match status" value="1"/>
</dbReference>
<evidence type="ECO:0000259" key="6">
    <source>
        <dbReference type="Pfam" id="PF21173"/>
    </source>
</evidence>
<dbReference type="InterPro" id="IPR048487">
    <property type="entry name" value="DksA-like_N"/>
</dbReference>
<dbReference type="Pfam" id="PF01258">
    <property type="entry name" value="zf-dskA_traR"/>
    <property type="match status" value="1"/>
</dbReference>
<proteinExistence type="predicted"/>
<feature type="zinc finger region" description="dksA C4-type" evidence="4">
    <location>
        <begin position="79"/>
        <end position="103"/>
    </location>
</feature>
<gene>
    <name evidence="7" type="ORF">Rsw2DRAFT_1611</name>
</gene>
<evidence type="ECO:0000259" key="5">
    <source>
        <dbReference type="Pfam" id="PF01258"/>
    </source>
</evidence>
<keyword evidence="1" id="KW-0479">Metal-binding</keyword>
<dbReference type="PANTHER" id="PTHR33823">
    <property type="entry name" value="RNA POLYMERASE-BINDING TRANSCRIPTION FACTOR DKSA-RELATED"/>
    <property type="match status" value="1"/>
</dbReference>
<dbReference type="PANTHER" id="PTHR33823:SF4">
    <property type="entry name" value="GENERAL STRESS PROTEIN 16O"/>
    <property type="match status" value="1"/>
</dbReference>
<dbReference type="InterPro" id="IPR000962">
    <property type="entry name" value="Znf_DskA_TraR"/>
</dbReference>